<evidence type="ECO:0000313" key="12">
    <source>
        <dbReference type="EnsemblPlants" id="Kaladp0008s0463.1.v1.1.CDS.1"/>
    </source>
</evidence>
<accession>A0A7N0RCH3</accession>
<dbReference type="Proteomes" id="UP000594263">
    <property type="component" value="Unplaced"/>
</dbReference>
<evidence type="ECO:0000256" key="3">
    <source>
        <dbReference type="ARBA" id="ARBA00022737"/>
    </source>
</evidence>
<keyword evidence="7" id="KW-0804">Transcription</keyword>
<comment type="subcellular location">
    <subcellularLocation>
        <location evidence="1">Nucleus</location>
    </subcellularLocation>
</comment>
<evidence type="ECO:0000313" key="13">
    <source>
        <dbReference type="Proteomes" id="UP000594263"/>
    </source>
</evidence>
<evidence type="ECO:0000259" key="11">
    <source>
        <dbReference type="PROSITE" id="PS50157"/>
    </source>
</evidence>
<dbReference type="InterPro" id="IPR013087">
    <property type="entry name" value="Znf_C2H2_type"/>
</dbReference>
<dbReference type="PANTHER" id="PTHR26374:SF456">
    <property type="entry name" value="ZINC FINGER PROTEIN ZAT5-LIKE"/>
    <property type="match status" value="1"/>
</dbReference>
<keyword evidence="13" id="KW-1185">Reference proteome</keyword>
<dbReference type="PANTHER" id="PTHR26374">
    <property type="entry name" value="ZINC FINGER PROTEIN ZAT5"/>
    <property type="match status" value="1"/>
</dbReference>
<reference evidence="12" key="1">
    <citation type="submission" date="2021-01" db="UniProtKB">
        <authorList>
            <consortium name="EnsemblPlants"/>
        </authorList>
    </citation>
    <scope>IDENTIFICATION</scope>
</reference>
<keyword evidence="6" id="KW-0805">Transcription regulation</keyword>
<feature type="compositionally biased region" description="Basic residues" evidence="10">
    <location>
        <begin position="29"/>
        <end position="39"/>
    </location>
</feature>
<evidence type="ECO:0000256" key="8">
    <source>
        <dbReference type="ARBA" id="ARBA00023242"/>
    </source>
</evidence>
<dbReference type="GO" id="GO:0008270">
    <property type="term" value="F:zinc ion binding"/>
    <property type="evidence" value="ECO:0007669"/>
    <property type="project" value="UniProtKB-KW"/>
</dbReference>
<dbReference type="GO" id="GO:0005634">
    <property type="term" value="C:nucleus"/>
    <property type="evidence" value="ECO:0007669"/>
    <property type="project" value="UniProtKB-SubCell"/>
</dbReference>
<keyword evidence="4 9" id="KW-0863">Zinc-finger</keyword>
<dbReference type="Gene3D" id="3.30.160.60">
    <property type="entry name" value="Classic Zinc Finger"/>
    <property type="match status" value="1"/>
</dbReference>
<evidence type="ECO:0000256" key="5">
    <source>
        <dbReference type="ARBA" id="ARBA00022833"/>
    </source>
</evidence>
<keyword evidence="2" id="KW-0479">Metal-binding</keyword>
<dbReference type="EnsemblPlants" id="Kaladp0008s0463.1.v1.1">
    <property type="protein sequence ID" value="Kaladp0008s0463.1.v1.1.CDS.1"/>
    <property type="gene ID" value="Kaladp0008s0463.v1.1"/>
</dbReference>
<keyword evidence="5" id="KW-0862">Zinc</keyword>
<dbReference type="Gramene" id="Kaladp0008s0463.1.v1.1">
    <property type="protein sequence ID" value="Kaladp0008s0463.1.v1.1.CDS.1"/>
    <property type="gene ID" value="Kaladp0008s0463.v1.1"/>
</dbReference>
<keyword evidence="8" id="KW-0539">Nucleus</keyword>
<evidence type="ECO:0000256" key="9">
    <source>
        <dbReference type="PROSITE-ProRule" id="PRU00042"/>
    </source>
</evidence>
<proteinExistence type="predicted"/>
<feature type="domain" description="C2H2-type" evidence="11">
    <location>
        <begin position="214"/>
        <end position="241"/>
    </location>
</feature>
<evidence type="ECO:0000256" key="6">
    <source>
        <dbReference type="ARBA" id="ARBA00023015"/>
    </source>
</evidence>
<evidence type="ECO:0000256" key="2">
    <source>
        <dbReference type="ARBA" id="ARBA00022723"/>
    </source>
</evidence>
<evidence type="ECO:0000256" key="10">
    <source>
        <dbReference type="SAM" id="MobiDB-lite"/>
    </source>
</evidence>
<dbReference type="AlphaFoldDB" id="A0A7N0RCH3"/>
<evidence type="ECO:0000256" key="4">
    <source>
        <dbReference type="ARBA" id="ARBA00022771"/>
    </source>
</evidence>
<keyword evidence="3" id="KW-0677">Repeat</keyword>
<dbReference type="PROSITE" id="PS50157">
    <property type="entry name" value="ZINC_FINGER_C2H2_2"/>
    <property type="match status" value="2"/>
</dbReference>
<sequence length="338" mass="35802">MDFEGMMESAEMESYATVEFAAGPSQQIAKRKRTKRRRIVVSSSSSGGGGDDKQGCVLASSEEEEEEGDRSVYESTVTTATEEEDMAYCLILLARGGGDVGLGDVNREESAIKTERKRKKAVGSRKTAETISAVGVYECKTCDKAFQSFQALGGHRASHHKKPKVAATNDAIPEEVKLVDQIQMVSSTAQSAIQLKPPSSSSSLAAAHNSSKVHQCSICGSAFSSGQALGGHMRRHRGAMINYTNHTAAAGGAAVVESSSSDEAAAVVVERGTSDNHNDFLSSLDLNLPAPGEEDEDHHRRSYHQQFIAGGHVNSNASATASAAALVFLTPPLVGCYF</sequence>
<evidence type="ECO:0000256" key="1">
    <source>
        <dbReference type="ARBA" id="ARBA00004123"/>
    </source>
</evidence>
<name>A0A7N0RCH3_KALFE</name>
<feature type="region of interest" description="Disordered" evidence="10">
    <location>
        <begin position="19"/>
        <end position="76"/>
    </location>
</feature>
<organism evidence="12 13">
    <name type="scientific">Kalanchoe fedtschenkoi</name>
    <name type="common">Lavender scallops</name>
    <name type="synonym">South American air plant</name>
    <dbReference type="NCBI Taxonomy" id="63787"/>
    <lineage>
        <taxon>Eukaryota</taxon>
        <taxon>Viridiplantae</taxon>
        <taxon>Streptophyta</taxon>
        <taxon>Embryophyta</taxon>
        <taxon>Tracheophyta</taxon>
        <taxon>Spermatophyta</taxon>
        <taxon>Magnoliopsida</taxon>
        <taxon>eudicotyledons</taxon>
        <taxon>Gunneridae</taxon>
        <taxon>Pentapetalae</taxon>
        <taxon>Saxifragales</taxon>
        <taxon>Crassulaceae</taxon>
        <taxon>Kalanchoe</taxon>
    </lineage>
</organism>
<dbReference type="InterPro" id="IPR036236">
    <property type="entry name" value="Znf_C2H2_sf"/>
</dbReference>
<dbReference type="PROSITE" id="PS00028">
    <property type="entry name" value="ZINC_FINGER_C2H2_1"/>
    <property type="match status" value="2"/>
</dbReference>
<feature type="domain" description="C2H2-type" evidence="11">
    <location>
        <begin position="137"/>
        <end position="164"/>
    </location>
</feature>
<dbReference type="SMART" id="SM00355">
    <property type="entry name" value="ZnF_C2H2"/>
    <property type="match status" value="2"/>
</dbReference>
<protein>
    <recommendedName>
        <fullName evidence="11">C2H2-type domain-containing protein</fullName>
    </recommendedName>
</protein>
<dbReference type="Pfam" id="PF13912">
    <property type="entry name" value="zf-C2H2_6"/>
    <property type="match status" value="2"/>
</dbReference>
<dbReference type="SUPFAM" id="SSF57667">
    <property type="entry name" value="beta-beta-alpha zinc fingers"/>
    <property type="match status" value="1"/>
</dbReference>
<evidence type="ECO:0000256" key="7">
    <source>
        <dbReference type="ARBA" id="ARBA00023163"/>
    </source>
</evidence>